<organism evidence="4 5">
    <name type="scientific">Syncephalastrum racemosum</name>
    <name type="common">Filamentous fungus</name>
    <dbReference type="NCBI Taxonomy" id="13706"/>
    <lineage>
        <taxon>Eukaryota</taxon>
        <taxon>Fungi</taxon>
        <taxon>Fungi incertae sedis</taxon>
        <taxon>Mucoromycota</taxon>
        <taxon>Mucoromycotina</taxon>
        <taxon>Mucoromycetes</taxon>
        <taxon>Mucorales</taxon>
        <taxon>Syncephalastraceae</taxon>
        <taxon>Syncephalastrum</taxon>
    </lineage>
</organism>
<dbReference type="PROSITE" id="PS50297">
    <property type="entry name" value="ANK_REP_REGION"/>
    <property type="match status" value="1"/>
</dbReference>
<evidence type="ECO:0000256" key="2">
    <source>
        <dbReference type="ARBA" id="ARBA00023043"/>
    </source>
</evidence>
<dbReference type="OrthoDB" id="341259at2759"/>
<evidence type="ECO:0000256" key="3">
    <source>
        <dbReference type="PROSITE-ProRule" id="PRU00023"/>
    </source>
</evidence>
<keyword evidence="1" id="KW-0677">Repeat</keyword>
<dbReference type="EMBL" id="MCGN01000001">
    <property type="protein sequence ID" value="ORZ03515.1"/>
    <property type="molecule type" value="Genomic_DNA"/>
</dbReference>
<dbReference type="Proteomes" id="UP000242180">
    <property type="component" value="Unassembled WGS sequence"/>
</dbReference>
<comment type="caution">
    <text evidence="4">The sequence shown here is derived from an EMBL/GenBank/DDBJ whole genome shotgun (WGS) entry which is preliminary data.</text>
</comment>
<dbReference type="InterPro" id="IPR002110">
    <property type="entry name" value="Ankyrin_rpt"/>
</dbReference>
<name>A0A1X2HV89_SYNRA</name>
<protein>
    <submittedName>
        <fullName evidence="4">Uncharacterized protein</fullName>
    </submittedName>
</protein>
<dbReference type="OMA" id="PNDILMR"/>
<dbReference type="SUPFAM" id="SSF48403">
    <property type="entry name" value="Ankyrin repeat"/>
    <property type="match status" value="1"/>
</dbReference>
<dbReference type="PANTHER" id="PTHR24203:SF45">
    <property type="entry name" value="ANKYRIN REPEAT DOMAIN 6"/>
    <property type="match status" value="1"/>
</dbReference>
<dbReference type="STRING" id="13706.A0A1X2HV89"/>
<evidence type="ECO:0000313" key="5">
    <source>
        <dbReference type="Proteomes" id="UP000242180"/>
    </source>
</evidence>
<dbReference type="InterPro" id="IPR036770">
    <property type="entry name" value="Ankyrin_rpt-contain_sf"/>
</dbReference>
<dbReference type="PANTHER" id="PTHR24203">
    <property type="entry name" value="ANKYRIN REPEAT FAMILY PROTEIN"/>
    <property type="match status" value="1"/>
</dbReference>
<dbReference type="AlphaFoldDB" id="A0A1X2HV89"/>
<dbReference type="InParanoid" id="A0A1X2HV89"/>
<evidence type="ECO:0000313" key="4">
    <source>
        <dbReference type="EMBL" id="ORZ03515.1"/>
    </source>
</evidence>
<feature type="repeat" description="ANK" evidence="3">
    <location>
        <begin position="73"/>
        <end position="101"/>
    </location>
</feature>
<gene>
    <name evidence="4" type="ORF">BCR43DRAFT_430348</name>
</gene>
<sequence>MSPSSASMRTPNDVLLHHKISRPRISHESALPRKPSTLKLKNILMNGREREELMTACSKGDPNMNPDKVRDSKLRTPLLVACASGEAAVVKVLLRYGADANNPVGDIVGNKPLDLAVVSNSVESVLALLEAGAQVIPPSSPADDGVPVPIQQRLRKRSPLDLAKSRLAMMAQAGVKGDTFTDQVSQVGNDGTHIFQYVHNR</sequence>
<keyword evidence="2 3" id="KW-0040">ANK repeat</keyword>
<dbReference type="Pfam" id="PF12796">
    <property type="entry name" value="Ank_2"/>
    <property type="match status" value="1"/>
</dbReference>
<dbReference type="Gene3D" id="1.25.40.20">
    <property type="entry name" value="Ankyrin repeat-containing domain"/>
    <property type="match status" value="1"/>
</dbReference>
<dbReference type="PROSITE" id="PS50088">
    <property type="entry name" value="ANK_REPEAT"/>
    <property type="match status" value="1"/>
</dbReference>
<accession>A0A1X2HV89</accession>
<dbReference type="SMART" id="SM00248">
    <property type="entry name" value="ANK"/>
    <property type="match status" value="2"/>
</dbReference>
<evidence type="ECO:0000256" key="1">
    <source>
        <dbReference type="ARBA" id="ARBA00022737"/>
    </source>
</evidence>
<proteinExistence type="predicted"/>
<keyword evidence="5" id="KW-1185">Reference proteome</keyword>
<reference evidence="4 5" key="1">
    <citation type="submission" date="2016-07" db="EMBL/GenBank/DDBJ databases">
        <title>Pervasive Adenine N6-methylation of Active Genes in Fungi.</title>
        <authorList>
            <consortium name="DOE Joint Genome Institute"/>
            <person name="Mondo S.J."/>
            <person name="Dannebaum R.O."/>
            <person name="Kuo R.C."/>
            <person name="Labutti K."/>
            <person name="Haridas S."/>
            <person name="Kuo A."/>
            <person name="Salamov A."/>
            <person name="Ahrendt S.R."/>
            <person name="Lipzen A."/>
            <person name="Sullivan W."/>
            <person name="Andreopoulos W.B."/>
            <person name="Clum A."/>
            <person name="Lindquist E."/>
            <person name="Daum C."/>
            <person name="Ramamoorthy G.K."/>
            <person name="Gryganskyi A."/>
            <person name="Culley D."/>
            <person name="Magnuson J.K."/>
            <person name="James T.Y."/>
            <person name="O'Malley M.A."/>
            <person name="Stajich J.E."/>
            <person name="Spatafora J.W."/>
            <person name="Visel A."/>
            <person name="Grigoriev I.V."/>
        </authorList>
    </citation>
    <scope>NUCLEOTIDE SEQUENCE [LARGE SCALE GENOMIC DNA]</scope>
    <source>
        <strain evidence="4 5">NRRL 2496</strain>
    </source>
</reference>